<feature type="compositionally biased region" description="Low complexity" evidence="2">
    <location>
        <begin position="345"/>
        <end position="357"/>
    </location>
</feature>
<dbReference type="Proteomes" id="UP001633002">
    <property type="component" value="Unassembled WGS sequence"/>
</dbReference>
<evidence type="ECO:0000313" key="4">
    <source>
        <dbReference type="EMBL" id="KAL3690931.1"/>
    </source>
</evidence>
<feature type="compositionally biased region" description="Polar residues" evidence="2">
    <location>
        <begin position="286"/>
        <end position="306"/>
    </location>
</feature>
<dbReference type="GO" id="GO:0003723">
    <property type="term" value="F:RNA binding"/>
    <property type="evidence" value="ECO:0007669"/>
    <property type="project" value="UniProtKB-UniRule"/>
</dbReference>
<dbReference type="InterPro" id="IPR035979">
    <property type="entry name" value="RBD_domain_sf"/>
</dbReference>
<feature type="region of interest" description="Disordered" evidence="2">
    <location>
        <begin position="345"/>
        <end position="377"/>
    </location>
</feature>
<feature type="compositionally biased region" description="Polar residues" evidence="2">
    <location>
        <begin position="607"/>
        <end position="632"/>
    </location>
</feature>
<feature type="region of interest" description="Disordered" evidence="2">
    <location>
        <begin position="579"/>
        <end position="633"/>
    </location>
</feature>
<dbReference type="InterPro" id="IPR000504">
    <property type="entry name" value="RRM_dom"/>
</dbReference>
<dbReference type="AlphaFoldDB" id="A0ABD3HJ33"/>
<keyword evidence="5" id="KW-1185">Reference proteome</keyword>
<feature type="compositionally biased region" description="Polar residues" evidence="2">
    <location>
        <begin position="73"/>
        <end position="85"/>
    </location>
</feature>
<feature type="region of interest" description="Disordered" evidence="2">
    <location>
        <begin position="243"/>
        <end position="312"/>
    </location>
</feature>
<feature type="region of interest" description="Disordered" evidence="2">
    <location>
        <begin position="500"/>
        <end position="544"/>
    </location>
</feature>
<feature type="compositionally biased region" description="Polar residues" evidence="2">
    <location>
        <begin position="742"/>
        <end position="786"/>
    </location>
</feature>
<feature type="region of interest" description="Disordered" evidence="2">
    <location>
        <begin position="73"/>
        <end position="130"/>
    </location>
</feature>
<dbReference type="InterPro" id="IPR012677">
    <property type="entry name" value="Nucleotide-bd_a/b_plait_sf"/>
</dbReference>
<dbReference type="PROSITE" id="PS50102">
    <property type="entry name" value="RRM"/>
    <property type="match status" value="1"/>
</dbReference>
<feature type="compositionally biased region" description="Low complexity" evidence="2">
    <location>
        <begin position="584"/>
        <end position="599"/>
    </location>
</feature>
<dbReference type="Pfam" id="PF00076">
    <property type="entry name" value="RRM_1"/>
    <property type="match status" value="1"/>
</dbReference>
<feature type="compositionally biased region" description="Polar residues" evidence="2">
    <location>
        <begin position="500"/>
        <end position="524"/>
    </location>
</feature>
<organism evidence="4 5">
    <name type="scientific">Riccia sorocarpa</name>
    <dbReference type="NCBI Taxonomy" id="122646"/>
    <lineage>
        <taxon>Eukaryota</taxon>
        <taxon>Viridiplantae</taxon>
        <taxon>Streptophyta</taxon>
        <taxon>Embryophyta</taxon>
        <taxon>Marchantiophyta</taxon>
        <taxon>Marchantiopsida</taxon>
        <taxon>Marchantiidae</taxon>
        <taxon>Marchantiales</taxon>
        <taxon>Ricciaceae</taxon>
        <taxon>Riccia</taxon>
    </lineage>
</organism>
<feature type="compositionally biased region" description="Low complexity" evidence="2">
    <location>
        <begin position="109"/>
        <end position="119"/>
    </location>
</feature>
<accession>A0ABD3HJ33</accession>
<dbReference type="EMBL" id="JBJQOH010000003">
    <property type="protein sequence ID" value="KAL3690931.1"/>
    <property type="molecule type" value="Genomic_DNA"/>
</dbReference>
<feature type="domain" description="RRM" evidence="3">
    <location>
        <begin position="1"/>
        <end position="81"/>
    </location>
</feature>
<evidence type="ECO:0000259" key="3">
    <source>
        <dbReference type="PROSITE" id="PS50102"/>
    </source>
</evidence>
<dbReference type="SUPFAM" id="SSF54928">
    <property type="entry name" value="RNA-binding domain, RBD"/>
    <property type="match status" value="1"/>
</dbReference>
<evidence type="ECO:0000256" key="1">
    <source>
        <dbReference type="PROSITE-ProRule" id="PRU00176"/>
    </source>
</evidence>
<sequence length="786" mass="83749">MTEDLRKFFQEHFGPVLDATVKMVKSGNQIVSGGFGFVTFEKQKIAQAALQTRAVTIHGRTVEIKEVSGRGSIQSVQDARSSGTVTAGKGMPRSGANLLALSHTNTLPVSSSVTSSRSSDPNAPFKEPGPEVLVVPVSGNQDPAAETSAKHSYASVIRHEAPSGKTELLVPPGLSKTDKSLGPDRFHKMDASVDPLSFRASSGPIPIPISQGCPSKSVAMGDSYLPSHGKNCICSWTADEATNVNSSGQPSALPESTGGKKNRNPRSSRPPLPWNHDHLPVETMKQGGNTPTERPTLSVETGSSSKSETHCPGNFCTSPRTWEQNFPKLSAAAVRSARKSVLQYSASTSESSVPQSSTGPKKPAHPPPFSSSEIYPPESLYNNLYEKTAPETSSPGPKSSLLQCNVVTASQSSLHSGTSLNEASVRRQTKFNPVGTIKQLPVHGHSGSMLAAGAQTLSQTRAIQAPGHSSGTRMSEYPPITPQVSGIYSRISLQQESWNLSHDRSPYQQTSMSRPTKPSMSYTPNYAPESFTHRGPALSESCPLDFNQGDLSGASTYLSRSLPEPPIYSMPTMSQPWAHYVPDGSQSSGSLGSTSVAHSAQLGPSLRPSQAPSPENPLANSWNGTSSSQLLGPQSAHYSGITLPERLTSSVTSPDLLERWNWVTHSDRERFGMDLPANPHTTAPDANPWNMTSVLEALPASEAFVPSSSPLSQSASYPPEWATHSWTQSPSGVRYTEVAPRSETSLMVQEFPDNTTTEADTSSTSYETTLQELSTSSGTTASQAPP</sequence>
<feature type="region of interest" description="Disordered" evidence="2">
    <location>
        <begin position="726"/>
        <end position="786"/>
    </location>
</feature>
<dbReference type="Gene3D" id="3.30.70.330">
    <property type="match status" value="1"/>
</dbReference>
<comment type="caution">
    <text evidence="4">The sequence shown here is derived from an EMBL/GenBank/DDBJ whole genome shotgun (WGS) entry which is preliminary data.</text>
</comment>
<reference evidence="4 5" key="1">
    <citation type="submission" date="2024-09" db="EMBL/GenBank/DDBJ databases">
        <title>Chromosome-scale assembly of Riccia sorocarpa.</title>
        <authorList>
            <person name="Paukszto L."/>
        </authorList>
    </citation>
    <scope>NUCLEOTIDE SEQUENCE [LARGE SCALE GENOMIC DNA]</scope>
    <source>
        <strain evidence="4">LP-2024</strain>
        <tissue evidence="4">Aerial parts of the thallus</tissue>
    </source>
</reference>
<evidence type="ECO:0000313" key="5">
    <source>
        <dbReference type="Proteomes" id="UP001633002"/>
    </source>
</evidence>
<keyword evidence="1" id="KW-0694">RNA-binding</keyword>
<protein>
    <recommendedName>
        <fullName evidence="3">RRM domain-containing protein</fullName>
    </recommendedName>
</protein>
<feature type="region of interest" description="Disordered" evidence="2">
    <location>
        <begin position="165"/>
        <end position="184"/>
    </location>
</feature>
<evidence type="ECO:0000256" key="2">
    <source>
        <dbReference type="SAM" id="MobiDB-lite"/>
    </source>
</evidence>
<name>A0ABD3HJ33_9MARC</name>
<gene>
    <name evidence="4" type="ORF">R1sor_004582</name>
</gene>
<proteinExistence type="predicted"/>